<protein>
    <submittedName>
        <fullName evidence="5">Damage-inducible protein DinB</fullName>
    </submittedName>
</protein>
<keyword evidence="6" id="KW-1185">Reference proteome</keyword>
<feature type="binding site" evidence="3">
    <location>
        <position position="47"/>
    </location>
    <ligand>
        <name>a divalent metal cation</name>
        <dbReference type="ChEBI" id="CHEBI:60240"/>
    </ligand>
</feature>
<dbReference type="GO" id="GO:0046872">
    <property type="term" value="F:metal ion binding"/>
    <property type="evidence" value="ECO:0007669"/>
    <property type="project" value="UniProtKB-KW"/>
</dbReference>
<keyword evidence="4" id="KW-0175">Coiled coil</keyword>
<evidence type="ECO:0000313" key="5">
    <source>
        <dbReference type="EMBL" id="RNB90409.1"/>
    </source>
</evidence>
<evidence type="ECO:0000256" key="3">
    <source>
        <dbReference type="PIRSR" id="PIRSR607837-1"/>
    </source>
</evidence>
<dbReference type="Pfam" id="PF05163">
    <property type="entry name" value="DinB"/>
    <property type="match status" value="1"/>
</dbReference>
<comment type="similarity">
    <text evidence="1">Belongs to the DinB family.</text>
</comment>
<feature type="binding site" evidence="3">
    <location>
        <position position="136"/>
    </location>
    <ligand>
        <name>a divalent metal cation</name>
        <dbReference type="ChEBI" id="CHEBI:60240"/>
    </ligand>
</feature>
<dbReference type="RefSeq" id="WP_122917335.1">
    <property type="nucleotide sequence ID" value="NZ_RHHQ01000007.1"/>
</dbReference>
<dbReference type="AlphaFoldDB" id="A0A3M8DSE9"/>
<dbReference type="SUPFAM" id="SSF109854">
    <property type="entry name" value="DinB/YfiT-like putative metalloenzymes"/>
    <property type="match status" value="1"/>
</dbReference>
<dbReference type="InterPro" id="IPR007837">
    <property type="entry name" value="DinB"/>
</dbReference>
<dbReference type="Gene3D" id="1.20.120.450">
    <property type="entry name" value="dinb family like domain"/>
    <property type="match status" value="1"/>
</dbReference>
<dbReference type="InterPro" id="IPR034660">
    <property type="entry name" value="DinB/YfiT-like"/>
</dbReference>
<feature type="binding site" evidence="3">
    <location>
        <position position="132"/>
    </location>
    <ligand>
        <name>a divalent metal cation</name>
        <dbReference type="ChEBI" id="CHEBI:60240"/>
    </ligand>
</feature>
<gene>
    <name evidence="5" type="ORF">EDM56_07805</name>
</gene>
<dbReference type="EMBL" id="RHHQ01000007">
    <property type="protein sequence ID" value="RNB90409.1"/>
    <property type="molecule type" value="Genomic_DNA"/>
</dbReference>
<evidence type="ECO:0000256" key="4">
    <source>
        <dbReference type="SAM" id="Coils"/>
    </source>
</evidence>
<evidence type="ECO:0000313" key="6">
    <source>
        <dbReference type="Proteomes" id="UP000271031"/>
    </source>
</evidence>
<organism evidence="5 6">
    <name type="scientific">Brevibacillus fluminis</name>
    <dbReference type="NCBI Taxonomy" id="511487"/>
    <lineage>
        <taxon>Bacteria</taxon>
        <taxon>Bacillati</taxon>
        <taxon>Bacillota</taxon>
        <taxon>Bacilli</taxon>
        <taxon>Bacillales</taxon>
        <taxon>Paenibacillaceae</taxon>
        <taxon>Brevibacillus</taxon>
    </lineage>
</organism>
<name>A0A3M8DSE9_9BACL</name>
<proteinExistence type="inferred from homology"/>
<comment type="caution">
    <text evidence="5">The sequence shown here is derived from an EMBL/GenBank/DDBJ whole genome shotgun (WGS) entry which is preliminary data.</text>
</comment>
<accession>A0A3M8DSE9</accession>
<reference evidence="5 6" key="1">
    <citation type="submission" date="2018-10" db="EMBL/GenBank/DDBJ databases">
        <title>Phylogenomics of Brevibacillus.</title>
        <authorList>
            <person name="Dunlap C."/>
        </authorList>
    </citation>
    <scope>NUCLEOTIDE SEQUENCE [LARGE SCALE GENOMIC DNA]</scope>
    <source>
        <strain evidence="5 6">JCM 15716</strain>
    </source>
</reference>
<evidence type="ECO:0000256" key="2">
    <source>
        <dbReference type="ARBA" id="ARBA00022723"/>
    </source>
</evidence>
<keyword evidence="2 3" id="KW-0479">Metal-binding</keyword>
<feature type="coiled-coil region" evidence="4">
    <location>
        <begin position="74"/>
        <end position="101"/>
    </location>
</feature>
<evidence type="ECO:0000256" key="1">
    <source>
        <dbReference type="ARBA" id="ARBA00008635"/>
    </source>
</evidence>
<dbReference type="OrthoDB" id="119432at2"/>
<sequence length="162" mass="18024">MNETARLLAELRREAAATKSVLEKVPADKLAWKPHEKSMSVGQLALHLAGVPGGVAELLHERICEVPVVPLPEAASLDEILQALEEQVAVAERKLLAWGDDGLKETWQLTRDGIPIVEAPRHEMVRTLMLNHWYHHRGQLTVYLRLLGIPVPAIYGPSADER</sequence>
<dbReference type="Proteomes" id="UP000271031">
    <property type="component" value="Unassembled WGS sequence"/>
</dbReference>